<dbReference type="HOGENOM" id="CLU_1391155_0_0_1"/>
<sequence>MSRGVPANSSKPGAGFKKEEKGKAAQKATTDTTGLLMDTDAWDDSVLIDAWDAAMEEYQILNGPEADWKKDPVHRDSIWYKSSRVNLQWQDIKPAASEKNFVQSAFPVGSASTAGAGTHDEGDNQMEDVKEEEGQEVAGLTANQERQAAIALPAAFDISKMSKDELFQKAVEASYWAGYWAAAYHASTDTHADAET</sequence>
<dbReference type="CDD" id="cd22851">
    <property type="entry name" value="SMN_N"/>
    <property type="match status" value="1"/>
</dbReference>
<dbReference type="STRING" id="1051891.A0A0C3LHT7"/>
<keyword evidence="4" id="KW-1185">Reference proteome</keyword>
<reference evidence="3 4" key="1">
    <citation type="submission" date="2014-04" db="EMBL/GenBank/DDBJ databases">
        <authorList>
            <consortium name="DOE Joint Genome Institute"/>
            <person name="Kuo A."/>
            <person name="Girlanda M."/>
            <person name="Perotto S."/>
            <person name="Kohler A."/>
            <person name="Nagy L.G."/>
            <person name="Floudas D."/>
            <person name="Copeland A."/>
            <person name="Barry K.W."/>
            <person name="Cichocki N."/>
            <person name="Veneault-Fourrey C."/>
            <person name="LaButti K."/>
            <person name="Lindquist E.A."/>
            <person name="Lipzen A."/>
            <person name="Lundell T."/>
            <person name="Morin E."/>
            <person name="Murat C."/>
            <person name="Sun H."/>
            <person name="Tunlid A."/>
            <person name="Henrissat B."/>
            <person name="Grigoriev I.V."/>
            <person name="Hibbett D.S."/>
            <person name="Martin F."/>
            <person name="Nordberg H.P."/>
            <person name="Cantor M.N."/>
            <person name="Hua S.X."/>
        </authorList>
    </citation>
    <scope>NUCLEOTIDE SEQUENCE [LARGE SCALE GENOMIC DNA]</scope>
    <source>
        <strain evidence="3 4">MUT 4182</strain>
    </source>
</reference>
<evidence type="ECO:0000313" key="3">
    <source>
        <dbReference type="EMBL" id="KIO33538.1"/>
    </source>
</evidence>
<evidence type="ECO:0000313" key="4">
    <source>
        <dbReference type="Proteomes" id="UP000054248"/>
    </source>
</evidence>
<protein>
    <recommendedName>
        <fullName evidence="2">Survival Motor Neuron Gemin2-binding domain-containing protein</fullName>
    </recommendedName>
</protein>
<dbReference type="AlphaFoldDB" id="A0A0C3LHT7"/>
<evidence type="ECO:0000256" key="1">
    <source>
        <dbReference type="SAM" id="MobiDB-lite"/>
    </source>
</evidence>
<feature type="compositionally biased region" description="Low complexity" evidence="1">
    <location>
        <begin position="25"/>
        <end position="36"/>
    </location>
</feature>
<dbReference type="OrthoDB" id="197400at2759"/>
<proteinExistence type="predicted"/>
<feature type="region of interest" description="Disordered" evidence="1">
    <location>
        <begin position="111"/>
        <end position="133"/>
    </location>
</feature>
<feature type="region of interest" description="Disordered" evidence="1">
    <location>
        <begin position="1"/>
        <end position="36"/>
    </location>
</feature>
<name>A0A0C3LHT7_9AGAM</name>
<feature type="domain" description="Survival Motor Neuron Gemin2-binding" evidence="2">
    <location>
        <begin position="38"/>
        <end position="59"/>
    </location>
</feature>
<feature type="compositionally biased region" description="Acidic residues" evidence="1">
    <location>
        <begin position="123"/>
        <end position="133"/>
    </location>
</feature>
<dbReference type="Proteomes" id="UP000054248">
    <property type="component" value="Unassembled WGS sequence"/>
</dbReference>
<dbReference type="Pfam" id="PF20636">
    <property type="entry name" value="SMN_G2-BD"/>
    <property type="match status" value="1"/>
</dbReference>
<gene>
    <name evidence="3" type="ORF">M407DRAFT_240963</name>
</gene>
<accession>A0A0C3LHT7</accession>
<dbReference type="InterPro" id="IPR049481">
    <property type="entry name" value="SMN_G2-BD"/>
</dbReference>
<dbReference type="EMBL" id="KN822947">
    <property type="protein sequence ID" value="KIO33538.1"/>
    <property type="molecule type" value="Genomic_DNA"/>
</dbReference>
<reference evidence="4" key="2">
    <citation type="submission" date="2015-01" db="EMBL/GenBank/DDBJ databases">
        <title>Evolutionary Origins and Diversification of the Mycorrhizal Mutualists.</title>
        <authorList>
            <consortium name="DOE Joint Genome Institute"/>
            <consortium name="Mycorrhizal Genomics Consortium"/>
            <person name="Kohler A."/>
            <person name="Kuo A."/>
            <person name="Nagy L.G."/>
            <person name="Floudas D."/>
            <person name="Copeland A."/>
            <person name="Barry K.W."/>
            <person name="Cichocki N."/>
            <person name="Veneault-Fourrey C."/>
            <person name="LaButti K."/>
            <person name="Lindquist E.A."/>
            <person name="Lipzen A."/>
            <person name="Lundell T."/>
            <person name="Morin E."/>
            <person name="Murat C."/>
            <person name="Riley R."/>
            <person name="Ohm R."/>
            <person name="Sun H."/>
            <person name="Tunlid A."/>
            <person name="Henrissat B."/>
            <person name="Grigoriev I.V."/>
            <person name="Hibbett D.S."/>
            <person name="Martin F."/>
        </authorList>
    </citation>
    <scope>NUCLEOTIDE SEQUENCE [LARGE SCALE GENOMIC DNA]</scope>
    <source>
        <strain evidence="4">MUT 4182</strain>
    </source>
</reference>
<evidence type="ECO:0000259" key="2">
    <source>
        <dbReference type="Pfam" id="PF20636"/>
    </source>
</evidence>
<organism evidence="3 4">
    <name type="scientific">Tulasnella calospora MUT 4182</name>
    <dbReference type="NCBI Taxonomy" id="1051891"/>
    <lineage>
        <taxon>Eukaryota</taxon>
        <taxon>Fungi</taxon>
        <taxon>Dikarya</taxon>
        <taxon>Basidiomycota</taxon>
        <taxon>Agaricomycotina</taxon>
        <taxon>Agaricomycetes</taxon>
        <taxon>Cantharellales</taxon>
        <taxon>Tulasnellaceae</taxon>
        <taxon>Tulasnella</taxon>
    </lineage>
</organism>